<dbReference type="SMART" id="SM00862">
    <property type="entry name" value="Trans_reg_C"/>
    <property type="match status" value="1"/>
</dbReference>
<dbReference type="GO" id="GO:0006355">
    <property type="term" value="P:regulation of DNA-templated transcription"/>
    <property type="evidence" value="ECO:0007669"/>
    <property type="project" value="InterPro"/>
</dbReference>
<evidence type="ECO:0000313" key="5">
    <source>
        <dbReference type="Proteomes" id="UP000199361"/>
    </source>
</evidence>
<dbReference type="InterPro" id="IPR003018">
    <property type="entry name" value="GAF"/>
</dbReference>
<dbReference type="InterPro" id="IPR029016">
    <property type="entry name" value="GAF-like_dom_sf"/>
</dbReference>
<dbReference type="RefSeq" id="WP_091088197.1">
    <property type="nucleotide sequence ID" value="NZ_FOHX01000011.1"/>
</dbReference>
<keyword evidence="1" id="KW-0238">DNA-binding</keyword>
<dbReference type="OrthoDB" id="3928741at2"/>
<reference evidence="4 5" key="1">
    <citation type="submission" date="2016-10" db="EMBL/GenBank/DDBJ databases">
        <authorList>
            <person name="de Groot N.N."/>
        </authorList>
    </citation>
    <scope>NUCLEOTIDE SEQUENCE [LARGE SCALE GENOMIC DNA]</scope>
    <source>
        <strain evidence="4 5">CGMCC 4.5598</strain>
    </source>
</reference>
<feature type="domain" description="OmpR/PhoB-type" evidence="3">
    <location>
        <begin position="352"/>
        <end position="414"/>
    </location>
</feature>
<dbReference type="AlphaFoldDB" id="A0A1I0L303"/>
<evidence type="ECO:0000313" key="4">
    <source>
        <dbReference type="EMBL" id="SEU33568.1"/>
    </source>
</evidence>
<dbReference type="GO" id="GO:0000160">
    <property type="term" value="P:phosphorelay signal transduction system"/>
    <property type="evidence" value="ECO:0007669"/>
    <property type="project" value="InterPro"/>
</dbReference>
<accession>A0A1I0L303</accession>
<dbReference type="Proteomes" id="UP000199361">
    <property type="component" value="Unassembled WGS sequence"/>
</dbReference>
<name>A0A1I0L303_9ACTN</name>
<sequence length="516" mass="55418">MSYTPLDAYSRLLRGAHEAAATGRVWPHPPRDLIRDSWRRSLAAGVDIEAGGAPLVYDPAHLDDIRRAHPLHPLLPLLATTLSGLIGGTGHIMIVTDGQGRVLWRDGGAAVLRRADQIGLSDGHEWVEPAVGTNGIGTALAAGRPVHVYSEEHLMRVLRVWSCSGAPITDPDSGRIIGCVDVSGVSRSLHPATVALVGAAAQLTESQLALRMHERDERLRRRYESLRVRPGVLLSPTGRVISGDPGGRLGERVPLWDDTAPPSTPALSDRLLGGGPGGGPSGGPGLLRPPASAGERPRPSGQRMILRDGSMAVLEPFSDGYLLRTVPAAAPATLTLSFLGEGVPSVTFGDHDRTLSLRHAEILALLALHPHGLTAEQLSFHVYGDAGNPVTIRAEIHRLRAQLGKAISAKPYRLACPVEADFLLLRRSLATRDAAALARAYKGPLLPRSESPEIRRERDELEAQVRACLLRHGSPEHLWAYAQTCNGRDDYEILERLAALHPTDARAAAARTRLLP</sequence>
<feature type="region of interest" description="Disordered" evidence="2">
    <location>
        <begin position="237"/>
        <end position="303"/>
    </location>
</feature>
<dbReference type="GO" id="GO:0003677">
    <property type="term" value="F:DNA binding"/>
    <property type="evidence" value="ECO:0007669"/>
    <property type="project" value="UniProtKB-KW"/>
</dbReference>
<dbReference type="EMBL" id="FOHX01000011">
    <property type="protein sequence ID" value="SEU33568.1"/>
    <property type="molecule type" value="Genomic_DNA"/>
</dbReference>
<evidence type="ECO:0000256" key="2">
    <source>
        <dbReference type="SAM" id="MobiDB-lite"/>
    </source>
</evidence>
<evidence type="ECO:0000256" key="1">
    <source>
        <dbReference type="ARBA" id="ARBA00023125"/>
    </source>
</evidence>
<protein>
    <submittedName>
        <fullName evidence="4">GAF domain-containing protein</fullName>
    </submittedName>
</protein>
<dbReference type="InterPro" id="IPR001867">
    <property type="entry name" value="OmpR/PhoB-type_DNA-bd"/>
</dbReference>
<feature type="compositionally biased region" description="Gly residues" evidence="2">
    <location>
        <begin position="272"/>
        <end position="285"/>
    </location>
</feature>
<evidence type="ECO:0000259" key="3">
    <source>
        <dbReference type="SMART" id="SM00862"/>
    </source>
</evidence>
<dbReference type="STRING" id="568860.SAMN05421811_111200"/>
<gene>
    <name evidence="4" type="ORF">SAMN05421811_111200</name>
</gene>
<keyword evidence="5" id="KW-1185">Reference proteome</keyword>
<organism evidence="4 5">
    <name type="scientific">Nonomuraea wenchangensis</name>
    <dbReference type="NCBI Taxonomy" id="568860"/>
    <lineage>
        <taxon>Bacteria</taxon>
        <taxon>Bacillati</taxon>
        <taxon>Actinomycetota</taxon>
        <taxon>Actinomycetes</taxon>
        <taxon>Streptosporangiales</taxon>
        <taxon>Streptosporangiaceae</taxon>
        <taxon>Nonomuraea</taxon>
    </lineage>
</organism>
<proteinExistence type="predicted"/>
<dbReference type="Pfam" id="PF01590">
    <property type="entry name" value="GAF"/>
    <property type="match status" value="1"/>
</dbReference>
<dbReference type="Gene3D" id="3.30.450.40">
    <property type="match status" value="1"/>
</dbReference>